<comment type="similarity">
    <text evidence="2">Belongs to the polycystin family.</text>
</comment>
<evidence type="ECO:0000313" key="8">
    <source>
        <dbReference type="EMBL" id="KAJ7334463.1"/>
    </source>
</evidence>
<dbReference type="Proteomes" id="UP001163046">
    <property type="component" value="Unassembled WGS sequence"/>
</dbReference>
<keyword evidence="4 6" id="KW-1133">Transmembrane helix</keyword>
<feature type="transmembrane region" description="Helical" evidence="6">
    <location>
        <begin position="140"/>
        <end position="157"/>
    </location>
</feature>
<proteinExistence type="inferred from homology"/>
<keyword evidence="5 6" id="KW-0472">Membrane</keyword>
<feature type="transmembrane region" description="Helical" evidence="6">
    <location>
        <begin position="88"/>
        <end position="106"/>
    </location>
</feature>
<dbReference type="Pfam" id="PF08016">
    <property type="entry name" value="PKD_channel"/>
    <property type="match status" value="1"/>
</dbReference>
<evidence type="ECO:0000256" key="4">
    <source>
        <dbReference type="ARBA" id="ARBA00022989"/>
    </source>
</evidence>
<feature type="transmembrane region" description="Helical" evidence="6">
    <location>
        <begin position="246"/>
        <end position="265"/>
    </location>
</feature>
<gene>
    <name evidence="8" type="ORF">OS493_014780</name>
</gene>
<dbReference type="GO" id="GO:0005262">
    <property type="term" value="F:calcium channel activity"/>
    <property type="evidence" value="ECO:0007669"/>
    <property type="project" value="TreeGrafter"/>
</dbReference>
<keyword evidence="9" id="KW-1185">Reference proteome</keyword>
<evidence type="ECO:0000313" key="9">
    <source>
        <dbReference type="Proteomes" id="UP001163046"/>
    </source>
</evidence>
<evidence type="ECO:0000256" key="6">
    <source>
        <dbReference type="SAM" id="Phobius"/>
    </source>
</evidence>
<evidence type="ECO:0000256" key="5">
    <source>
        <dbReference type="ARBA" id="ARBA00023136"/>
    </source>
</evidence>
<dbReference type="AlphaFoldDB" id="A0A9W9YD56"/>
<evidence type="ECO:0000256" key="1">
    <source>
        <dbReference type="ARBA" id="ARBA00004141"/>
    </source>
</evidence>
<dbReference type="InterPro" id="IPR013122">
    <property type="entry name" value="PKD1_2_channel"/>
</dbReference>
<sequence length="381" mass="43596">MIVEFTVFNSRVNLFSTLWIPIEYSPSGRVVSNHVIRTVHVYDIGGGYSAVTVVCQLLLVFYIIYFVVIETKQMIRGIRLYFSQFLKWVELAQTLTVIGFVITHILKQTELFGNTAKLSESIFQFISFDRGVFLDDMESVLLSLLMFFNTLKLLYLLKFNHHVEHLFHVMKRSALELIHCSFGFVVFMLASIHVGYLLFGRELYGYSSPFNALQSIMVEGVVRDKVDHFHDCCAITGPAYVLALNLGLNVICINVFTAVLVYNYGTVRRLSKRKFNLGNFMIIKMKEILGCVGDETSKTRKKDGRTERELPQLEFPNTNITEPTLDLLDDLVSKTERIRHSLNELYADDFGDDSELLCLWLDIHTKVKESSEDTEGVCSLA</sequence>
<dbReference type="EMBL" id="MU827784">
    <property type="protein sequence ID" value="KAJ7334463.1"/>
    <property type="molecule type" value="Genomic_DNA"/>
</dbReference>
<evidence type="ECO:0000256" key="2">
    <source>
        <dbReference type="ARBA" id="ARBA00007200"/>
    </source>
</evidence>
<protein>
    <recommendedName>
        <fullName evidence="7">Polycystin cation channel PKD1/PKD2 domain-containing protein</fullName>
    </recommendedName>
</protein>
<dbReference type="GO" id="GO:0050982">
    <property type="term" value="P:detection of mechanical stimulus"/>
    <property type="evidence" value="ECO:0007669"/>
    <property type="project" value="TreeGrafter"/>
</dbReference>
<reference evidence="8" key="1">
    <citation type="submission" date="2023-01" db="EMBL/GenBank/DDBJ databases">
        <title>Genome assembly of the deep-sea coral Lophelia pertusa.</title>
        <authorList>
            <person name="Herrera S."/>
            <person name="Cordes E."/>
        </authorList>
    </citation>
    <scope>NUCLEOTIDE SEQUENCE</scope>
    <source>
        <strain evidence="8">USNM1676648</strain>
        <tissue evidence="8">Polyp</tissue>
    </source>
</reference>
<keyword evidence="3 6" id="KW-0812">Transmembrane</keyword>
<dbReference type="PANTHER" id="PTHR10877">
    <property type="entry name" value="POLYCYSTIN FAMILY MEMBER"/>
    <property type="match status" value="1"/>
</dbReference>
<dbReference type="OrthoDB" id="10417212at2759"/>
<feature type="transmembrane region" description="Helical" evidence="6">
    <location>
        <begin position="177"/>
        <end position="199"/>
    </location>
</feature>
<comment type="subcellular location">
    <subcellularLocation>
        <location evidence="1">Membrane</location>
        <topology evidence="1">Multi-pass membrane protein</topology>
    </subcellularLocation>
</comment>
<dbReference type="PANTHER" id="PTHR10877:SF150">
    <property type="entry name" value="REJ DOMAIN-CONTAINING PROTEIN"/>
    <property type="match status" value="1"/>
</dbReference>
<evidence type="ECO:0000256" key="3">
    <source>
        <dbReference type="ARBA" id="ARBA00022692"/>
    </source>
</evidence>
<dbReference type="GO" id="GO:0016020">
    <property type="term" value="C:membrane"/>
    <property type="evidence" value="ECO:0007669"/>
    <property type="project" value="UniProtKB-SubCell"/>
</dbReference>
<feature type="domain" description="Polycystin cation channel PKD1/PKD2" evidence="7">
    <location>
        <begin position="48"/>
        <end position="267"/>
    </location>
</feature>
<dbReference type="InterPro" id="IPR051223">
    <property type="entry name" value="Polycystin"/>
</dbReference>
<feature type="transmembrane region" description="Helical" evidence="6">
    <location>
        <begin position="47"/>
        <end position="68"/>
    </location>
</feature>
<accession>A0A9W9YD56</accession>
<organism evidence="8 9">
    <name type="scientific">Desmophyllum pertusum</name>
    <dbReference type="NCBI Taxonomy" id="174260"/>
    <lineage>
        <taxon>Eukaryota</taxon>
        <taxon>Metazoa</taxon>
        <taxon>Cnidaria</taxon>
        <taxon>Anthozoa</taxon>
        <taxon>Hexacorallia</taxon>
        <taxon>Scleractinia</taxon>
        <taxon>Caryophylliina</taxon>
        <taxon>Caryophylliidae</taxon>
        <taxon>Desmophyllum</taxon>
    </lineage>
</organism>
<name>A0A9W9YD56_9CNID</name>
<comment type="caution">
    <text evidence="8">The sequence shown here is derived from an EMBL/GenBank/DDBJ whole genome shotgun (WGS) entry which is preliminary data.</text>
</comment>
<evidence type="ECO:0000259" key="7">
    <source>
        <dbReference type="Pfam" id="PF08016"/>
    </source>
</evidence>